<evidence type="ECO:0000313" key="3">
    <source>
        <dbReference type="Proteomes" id="UP000712600"/>
    </source>
</evidence>
<name>A0A8S9P802_BRACR</name>
<evidence type="ECO:0000256" key="1">
    <source>
        <dbReference type="SAM" id="MobiDB-lite"/>
    </source>
</evidence>
<accession>A0A8S9P802</accession>
<organism evidence="2 3">
    <name type="scientific">Brassica cretica</name>
    <name type="common">Mustard</name>
    <dbReference type="NCBI Taxonomy" id="69181"/>
    <lineage>
        <taxon>Eukaryota</taxon>
        <taxon>Viridiplantae</taxon>
        <taxon>Streptophyta</taxon>
        <taxon>Embryophyta</taxon>
        <taxon>Tracheophyta</taxon>
        <taxon>Spermatophyta</taxon>
        <taxon>Magnoliopsida</taxon>
        <taxon>eudicotyledons</taxon>
        <taxon>Gunneridae</taxon>
        <taxon>Pentapetalae</taxon>
        <taxon>rosids</taxon>
        <taxon>malvids</taxon>
        <taxon>Brassicales</taxon>
        <taxon>Brassicaceae</taxon>
        <taxon>Brassiceae</taxon>
        <taxon>Brassica</taxon>
    </lineage>
</organism>
<comment type="caution">
    <text evidence="2">The sequence shown here is derived from an EMBL/GenBank/DDBJ whole genome shotgun (WGS) entry which is preliminary data.</text>
</comment>
<protein>
    <submittedName>
        <fullName evidence="2">Uncharacterized protein</fullName>
    </submittedName>
</protein>
<dbReference type="PANTHER" id="PTHR33240">
    <property type="entry name" value="OS08G0508500 PROTEIN"/>
    <property type="match status" value="1"/>
</dbReference>
<dbReference type="AlphaFoldDB" id="A0A8S9P802"/>
<dbReference type="PANTHER" id="PTHR33240:SF15">
    <property type="entry name" value="GAG-PRO-LIKE PROTEIN"/>
    <property type="match status" value="1"/>
</dbReference>
<dbReference type="EMBL" id="QGKX02001521">
    <property type="protein sequence ID" value="KAF3511055.1"/>
    <property type="molecule type" value="Genomic_DNA"/>
</dbReference>
<feature type="region of interest" description="Disordered" evidence="1">
    <location>
        <begin position="268"/>
        <end position="309"/>
    </location>
</feature>
<feature type="compositionally biased region" description="Basic and acidic residues" evidence="1">
    <location>
        <begin position="280"/>
        <end position="292"/>
    </location>
</feature>
<sequence length="317" mass="35433">MEDVLSQAWAQVKWEEDIADRAKAQEKQDHKVSEPTARKGIRDGSVHVARHSHLSSSKPELVSVLRKMGQQVKLPQKTKAPDSFLNPSLWCDFHRDHGHKMEDCVALRIEVNEQRKKGHIQEFLSQKAKIHLNKETSGKPTEFVHASPPRQDQEIYFISGCLEISGITHTAAKKSTWNAKHGLEAATPKRMLLGTNEISLTGKEKEKVPTPHQNAMVTSLTVAHCLVKTILVENGSSSNIIFQAAYQDLGLEENYSEGKDQGLIAITEETSGSTHRRTGGRRDGRRAVDQRGPDPLPQGRLQSDRGIKKEINRLSQV</sequence>
<evidence type="ECO:0000313" key="2">
    <source>
        <dbReference type="EMBL" id="KAF3511055.1"/>
    </source>
</evidence>
<proteinExistence type="predicted"/>
<feature type="region of interest" description="Disordered" evidence="1">
    <location>
        <begin position="22"/>
        <end position="43"/>
    </location>
</feature>
<gene>
    <name evidence="2" type="ORF">F2Q69_00006509</name>
</gene>
<reference evidence="2" key="1">
    <citation type="submission" date="2019-12" db="EMBL/GenBank/DDBJ databases">
        <title>Genome sequencing and annotation of Brassica cretica.</title>
        <authorList>
            <person name="Studholme D.J."/>
            <person name="Sarris P."/>
        </authorList>
    </citation>
    <scope>NUCLEOTIDE SEQUENCE</scope>
    <source>
        <strain evidence="2">PFS-109/04</strain>
        <tissue evidence="2">Leaf</tissue>
    </source>
</reference>
<dbReference type="Proteomes" id="UP000712600">
    <property type="component" value="Unassembled WGS sequence"/>
</dbReference>